<dbReference type="InterPro" id="IPR012675">
    <property type="entry name" value="Beta-grasp_dom_sf"/>
</dbReference>
<keyword evidence="8" id="KW-1185">Reference proteome</keyword>
<dbReference type="Gene3D" id="3.10.20.30">
    <property type="match status" value="1"/>
</dbReference>
<evidence type="ECO:0000259" key="6">
    <source>
        <dbReference type="PROSITE" id="PS51085"/>
    </source>
</evidence>
<dbReference type="SUPFAM" id="SSF54292">
    <property type="entry name" value="2Fe-2S ferredoxin-like"/>
    <property type="match status" value="1"/>
</dbReference>
<evidence type="ECO:0000256" key="4">
    <source>
        <dbReference type="ARBA" id="ARBA00023004"/>
    </source>
</evidence>
<reference evidence="7 8" key="1">
    <citation type="journal article" date="2018" name="Sci. Rep.">
        <title>Rhizobium tumorigenes sp. nov., a novel plant tumorigenic bacterium isolated from cane gall tumors on thornless blackberry.</title>
        <authorList>
            <person name="Kuzmanovi N."/>
            <person name="Smalla K."/>
            <person name="Gronow S."/>
            <person name="PuBawska J."/>
        </authorList>
    </citation>
    <scope>NUCLEOTIDE SEQUENCE [LARGE SCALE GENOMIC DNA]</scope>
    <source>
        <strain evidence="7 8">1078</strain>
    </source>
</reference>
<dbReference type="Gene3D" id="1.10.150.120">
    <property type="entry name" value="[2Fe-2S]-binding domain"/>
    <property type="match status" value="1"/>
</dbReference>
<dbReference type="SUPFAM" id="SSF47741">
    <property type="entry name" value="CO dehydrogenase ISP C-domain like"/>
    <property type="match status" value="1"/>
</dbReference>
<geneLocation type="plasmid" evidence="7 8">
    <name>pRt1078</name>
</geneLocation>
<dbReference type="EMBL" id="CP117256">
    <property type="protein sequence ID" value="WFR97951.1"/>
    <property type="molecule type" value="Genomic_DNA"/>
</dbReference>
<evidence type="ECO:0000256" key="2">
    <source>
        <dbReference type="ARBA" id="ARBA00022723"/>
    </source>
</evidence>
<dbReference type="GO" id="GO:0016491">
    <property type="term" value="F:oxidoreductase activity"/>
    <property type="evidence" value="ECO:0007669"/>
    <property type="project" value="UniProtKB-KW"/>
</dbReference>
<keyword evidence="7" id="KW-0614">Plasmid</keyword>
<protein>
    <submittedName>
        <fullName evidence="7">(2Fe-2S)-binding protein</fullName>
    </submittedName>
</protein>
<dbReference type="InterPro" id="IPR036884">
    <property type="entry name" value="2Fe-2S-bd_dom_sf"/>
</dbReference>
<dbReference type="PANTHER" id="PTHR44379">
    <property type="entry name" value="OXIDOREDUCTASE WITH IRON-SULFUR SUBUNIT"/>
    <property type="match status" value="1"/>
</dbReference>
<dbReference type="AlphaFoldDB" id="A0AAF1KDB8"/>
<dbReference type="InterPro" id="IPR006058">
    <property type="entry name" value="2Fe2S_fd_BS"/>
</dbReference>
<dbReference type="Pfam" id="PF00111">
    <property type="entry name" value="Fer2"/>
    <property type="match status" value="1"/>
</dbReference>
<keyword evidence="2" id="KW-0479">Metal-binding</keyword>
<evidence type="ECO:0000313" key="7">
    <source>
        <dbReference type="EMBL" id="WFR97951.1"/>
    </source>
</evidence>
<dbReference type="InterPro" id="IPR002888">
    <property type="entry name" value="2Fe-2S-bd"/>
</dbReference>
<evidence type="ECO:0000313" key="8">
    <source>
        <dbReference type="Proteomes" id="UP000249499"/>
    </source>
</evidence>
<dbReference type="GO" id="GO:0046872">
    <property type="term" value="F:metal ion binding"/>
    <property type="evidence" value="ECO:0007669"/>
    <property type="project" value="UniProtKB-KW"/>
</dbReference>
<dbReference type="InterPro" id="IPR051452">
    <property type="entry name" value="Diverse_Oxidoreductases"/>
</dbReference>
<reference evidence="8" key="2">
    <citation type="journal article" date="2023" name="MicrobiologyOpen">
        <title>Genomics of the tumorigenes clade of the family Rhizobiaceae and description of Rhizobium rhododendri sp. nov.</title>
        <authorList>
            <person name="Kuzmanovic N."/>
            <person name="diCenzo G.C."/>
            <person name="Bunk B."/>
            <person name="Sproeer C."/>
            <person name="Fruehling A."/>
            <person name="Neumann-Schaal M."/>
            <person name="Overmann J."/>
            <person name="Smalla K."/>
        </authorList>
    </citation>
    <scope>NUCLEOTIDE SEQUENCE [LARGE SCALE GENOMIC DNA]</scope>
    <source>
        <strain evidence="8">1078</strain>
        <plasmid evidence="8">pRt1078</plasmid>
    </source>
</reference>
<accession>A0AAF1KDB8</accession>
<dbReference type="CDD" id="cd00207">
    <property type="entry name" value="fer2"/>
    <property type="match status" value="1"/>
</dbReference>
<proteinExistence type="predicted"/>
<gene>
    <name evidence="7" type="ORF">PR017_18850</name>
</gene>
<dbReference type="KEGG" id="rtu:PR017_18850"/>
<dbReference type="PANTHER" id="PTHR44379:SF5">
    <property type="entry name" value="OXIDOREDUCTASE WITH IRON-SULFUR SUBUNIT"/>
    <property type="match status" value="1"/>
</dbReference>
<dbReference type="RefSeq" id="WP_111222298.1">
    <property type="nucleotide sequence ID" value="NZ_CP117256.1"/>
</dbReference>
<keyword evidence="4" id="KW-0408">Iron</keyword>
<dbReference type="InterPro" id="IPR036010">
    <property type="entry name" value="2Fe-2S_ferredoxin-like_sf"/>
</dbReference>
<dbReference type="Pfam" id="PF01799">
    <property type="entry name" value="Fer2_2"/>
    <property type="match status" value="1"/>
</dbReference>
<evidence type="ECO:0000256" key="1">
    <source>
        <dbReference type="ARBA" id="ARBA00022714"/>
    </source>
</evidence>
<dbReference type="Proteomes" id="UP000249499">
    <property type="component" value="Plasmid pRt1078"/>
</dbReference>
<evidence type="ECO:0000256" key="3">
    <source>
        <dbReference type="ARBA" id="ARBA00023002"/>
    </source>
</evidence>
<dbReference type="PROSITE" id="PS51085">
    <property type="entry name" value="2FE2S_FER_2"/>
    <property type="match status" value="1"/>
</dbReference>
<sequence>MSTVATTHVNFRLNGETVALEVPPDMRLAELLRDELGLTATKIACGIGRCGACTVFMNGLAVNGCLVMAWQLPDADIVTPEGIDAFEIARVVKAALAEENAFQCGYCAPGFLMALTALFIDLPAAGEAEILSALEGNICRCTGYHSIIRGALNASARLEAAQLAHGPGDPHP</sequence>
<keyword evidence="3" id="KW-0560">Oxidoreductase</keyword>
<dbReference type="InterPro" id="IPR001041">
    <property type="entry name" value="2Fe-2S_ferredoxin-type"/>
</dbReference>
<name>A0AAF1KDB8_9HYPH</name>
<keyword evidence="1" id="KW-0001">2Fe-2S</keyword>
<feature type="domain" description="2Fe-2S ferredoxin-type" evidence="6">
    <location>
        <begin position="7"/>
        <end position="83"/>
    </location>
</feature>
<organism evidence="7 8">
    <name type="scientific">Rhizobium tumorigenes</name>
    <dbReference type="NCBI Taxonomy" id="2041385"/>
    <lineage>
        <taxon>Bacteria</taxon>
        <taxon>Pseudomonadati</taxon>
        <taxon>Pseudomonadota</taxon>
        <taxon>Alphaproteobacteria</taxon>
        <taxon>Hyphomicrobiales</taxon>
        <taxon>Rhizobiaceae</taxon>
        <taxon>Rhizobium/Agrobacterium group</taxon>
        <taxon>Rhizobium</taxon>
    </lineage>
</organism>
<dbReference type="GO" id="GO:0051537">
    <property type="term" value="F:2 iron, 2 sulfur cluster binding"/>
    <property type="evidence" value="ECO:0007669"/>
    <property type="project" value="UniProtKB-KW"/>
</dbReference>
<dbReference type="PROSITE" id="PS00197">
    <property type="entry name" value="2FE2S_FER_1"/>
    <property type="match status" value="1"/>
</dbReference>
<evidence type="ECO:0000256" key="5">
    <source>
        <dbReference type="ARBA" id="ARBA00023014"/>
    </source>
</evidence>
<keyword evidence="5" id="KW-0411">Iron-sulfur</keyword>